<protein>
    <submittedName>
        <fullName evidence="2">Endonuclease/exonuclease/phosphatase family protein</fullName>
    </submittedName>
</protein>
<organism evidence="2 3">
    <name type="scientific">Solirubrobacter ginsenosidimutans</name>
    <dbReference type="NCBI Taxonomy" id="490573"/>
    <lineage>
        <taxon>Bacteria</taxon>
        <taxon>Bacillati</taxon>
        <taxon>Actinomycetota</taxon>
        <taxon>Thermoleophilia</taxon>
        <taxon>Solirubrobacterales</taxon>
        <taxon>Solirubrobacteraceae</taxon>
        <taxon>Solirubrobacter</taxon>
    </lineage>
</organism>
<gene>
    <name evidence="2" type="ORF">OM076_30715</name>
</gene>
<dbReference type="InterPro" id="IPR005135">
    <property type="entry name" value="Endo/exonuclease/phosphatase"/>
</dbReference>
<feature type="domain" description="Endonuclease/exonuclease/phosphatase" evidence="1">
    <location>
        <begin position="1"/>
        <end position="199"/>
    </location>
</feature>
<dbReference type="Gene3D" id="3.60.10.10">
    <property type="entry name" value="Endonuclease/exonuclease/phosphatase"/>
    <property type="match status" value="1"/>
</dbReference>
<dbReference type="AlphaFoldDB" id="A0A9X3MXP3"/>
<accession>A0A9X3MXP3</accession>
<dbReference type="InterPro" id="IPR036691">
    <property type="entry name" value="Endo/exonu/phosph_ase_sf"/>
</dbReference>
<dbReference type="Proteomes" id="UP001149140">
    <property type="component" value="Unassembled WGS sequence"/>
</dbReference>
<sequence length="206" mass="23111">MTWNLYHGRSPNPSGSSLLHEFAQTLAGWEWDVALLQEVPPWWPPHLAAAATADHREVNTSRNFGLALRKAVSTRNPDILKSNGGGANAILVRTHKIEAHRTQCLTWWPERRYAHAVRLEPGWVVNLHASTHKDQWARRDVDRALEAFPDAFLFGGDLNLKGKPDLPGLNWLGGNHVDHLYGHGAATYEVLDRGRLSDHPPVRVTL</sequence>
<dbReference type="GO" id="GO:0004519">
    <property type="term" value="F:endonuclease activity"/>
    <property type="evidence" value="ECO:0007669"/>
    <property type="project" value="UniProtKB-KW"/>
</dbReference>
<comment type="caution">
    <text evidence="2">The sequence shown here is derived from an EMBL/GenBank/DDBJ whole genome shotgun (WGS) entry which is preliminary data.</text>
</comment>
<dbReference type="SUPFAM" id="SSF56219">
    <property type="entry name" value="DNase I-like"/>
    <property type="match status" value="1"/>
</dbReference>
<keyword evidence="2" id="KW-0378">Hydrolase</keyword>
<proteinExistence type="predicted"/>
<reference evidence="2" key="1">
    <citation type="submission" date="2022-10" db="EMBL/GenBank/DDBJ databases">
        <title>The WGS of Solirubrobacter ginsenosidimutans DSM 21036.</title>
        <authorList>
            <person name="Jiang Z."/>
        </authorList>
    </citation>
    <scope>NUCLEOTIDE SEQUENCE</scope>
    <source>
        <strain evidence="2">DSM 21036</strain>
    </source>
</reference>
<evidence type="ECO:0000313" key="3">
    <source>
        <dbReference type="Proteomes" id="UP001149140"/>
    </source>
</evidence>
<dbReference type="Pfam" id="PF03372">
    <property type="entry name" value="Exo_endo_phos"/>
    <property type="match status" value="1"/>
</dbReference>
<keyword evidence="2" id="KW-0255">Endonuclease</keyword>
<evidence type="ECO:0000313" key="2">
    <source>
        <dbReference type="EMBL" id="MDA0164680.1"/>
    </source>
</evidence>
<name>A0A9X3MXP3_9ACTN</name>
<keyword evidence="2" id="KW-0540">Nuclease</keyword>
<dbReference type="RefSeq" id="WP_270043932.1">
    <property type="nucleotide sequence ID" value="NZ_JAPDOD010000036.1"/>
</dbReference>
<evidence type="ECO:0000259" key="1">
    <source>
        <dbReference type="Pfam" id="PF03372"/>
    </source>
</evidence>
<dbReference type="EMBL" id="JAPDOD010000036">
    <property type="protein sequence ID" value="MDA0164680.1"/>
    <property type="molecule type" value="Genomic_DNA"/>
</dbReference>
<keyword evidence="3" id="KW-1185">Reference proteome</keyword>